<dbReference type="EMBL" id="JAKWBI020000329">
    <property type="protein sequence ID" value="KAJ2896496.1"/>
    <property type="molecule type" value="Genomic_DNA"/>
</dbReference>
<comment type="caution">
    <text evidence="2">The sequence shown here is derived from an EMBL/GenBank/DDBJ whole genome shotgun (WGS) entry which is preliminary data.</text>
</comment>
<feature type="transmembrane region" description="Helical" evidence="1">
    <location>
        <begin position="198"/>
        <end position="218"/>
    </location>
</feature>
<sequence>MNFSRKFRSAICAQGLSRRDGAMEFADEHPKPRVVGYDLRYFDSRFPVPAKAAGSSVKDLSDHTGKTLPPCSLQLSSQFGGRVANIVPSNHGANPVNSMASLYFSISPLDSVVLALSQWRPASSADTRYIKLGRVPQGIRLPYSSCVCSPPIHRSLILHYNMAHETPAAEIVWAAVTWLVVIILHLVQAHLVPKKRTLLCACAAFVVSGTAFLLPSLLSARAQTKFPLFVAFEVVCITHLMLVQYITTLYPLASTQLISGPWTYYIQLGVLTLIAIFVGAGLPVLLLFEIPVIWGMPLVLHVQCMGTFLYYASNFAKKLNNTRSANGQRGAGKWNPKWIKISLWVLFATAILLCSLVWFFGGLFARNMAVFKYPALAQNVFSLIKSMAAVLRNVWKSWGGDIQLRWRKKAMWLKAKLKLDRSGLDRNSSVTELCPAVPESV</sequence>
<dbReference type="Proteomes" id="UP001201980">
    <property type="component" value="Unassembled WGS sequence"/>
</dbReference>
<organism evidence="2 3">
    <name type="scientific">Zalerion maritima</name>
    <dbReference type="NCBI Taxonomy" id="339359"/>
    <lineage>
        <taxon>Eukaryota</taxon>
        <taxon>Fungi</taxon>
        <taxon>Dikarya</taxon>
        <taxon>Ascomycota</taxon>
        <taxon>Pezizomycotina</taxon>
        <taxon>Sordariomycetes</taxon>
        <taxon>Lulworthiomycetidae</taxon>
        <taxon>Lulworthiales</taxon>
        <taxon>Lulworthiaceae</taxon>
        <taxon>Zalerion</taxon>
    </lineage>
</organism>
<keyword evidence="1" id="KW-0472">Membrane</keyword>
<gene>
    <name evidence="2" type="ORF">MKZ38_005484</name>
</gene>
<keyword evidence="1" id="KW-0812">Transmembrane</keyword>
<keyword evidence="1" id="KW-1133">Transmembrane helix</keyword>
<keyword evidence="3" id="KW-1185">Reference proteome</keyword>
<accession>A0AAD5RKD0</accession>
<feature type="transmembrane region" description="Helical" evidence="1">
    <location>
        <begin position="171"/>
        <end position="191"/>
    </location>
</feature>
<feature type="transmembrane region" description="Helical" evidence="1">
    <location>
        <begin position="343"/>
        <end position="364"/>
    </location>
</feature>
<feature type="transmembrane region" description="Helical" evidence="1">
    <location>
        <begin position="292"/>
        <end position="313"/>
    </location>
</feature>
<evidence type="ECO:0000313" key="3">
    <source>
        <dbReference type="Proteomes" id="UP001201980"/>
    </source>
</evidence>
<protein>
    <submittedName>
        <fullName evidence="2">Uncharacterized protein</fullName>
    </submittedName>
</protein>
<evidence type="ECO:0000313" key="2">
    <source>
        <dbReference type="EMBL" id="KAJ2896496.1"/>
    </source>
</evidence>
<feature type="transmembrane region" description="Helical" evidence="1">
    <location>
        <begin position="230"/>
        <end position="252"/>
    </location>
</feature>
<proteinExistence type="predicted"/>
<feature type="transmembrane region" description="Helical" evidence="1">
    <location>
        <begin position="264"/>
        <end position="286"/>
    </location>
</feature>
<evidence type="ECO:0000256" key="1">
    <source>
        <dbReference type="SAM" id="Phobius"/>
    </source>
</evidence>
<dbReference type="AlphaFoldDB" id="A0AAD5RKD0"/>
<name>A0AAD5RKD0_9PEZI</name>
<reference evidence="2" key="1">
    <citation type="submission" date="2022-07" db="EMBL/GenBank/DDBJ databases">
        <title>Draft genome sequence of Zalerion maritima ATCC 34329, a (micro)plastics degrading marine fungus.</title>
        <authorList>
            <person name="Paco A."/>
            <person name="Goncalves M.F.M."/>
            <person name="Rocha-Santos T.A.P."/>
            <person name="Alves A."/>
        </authorList>
    </citation>
    <scope>NUCLEOTIDE SEQUENCE</scope>
    <source>
        <strain evidence="2">ATCC 34329</strain>
    </source>
</reference>